<gene>
    <name evidence="10" type="ORF">EJ05DRAFT_493652</name>
</gene>
<dbReference type="InterPro" id="IPR020846">
    <property type="entry name" value="MFS_dom"/>
</dbReference>
<evidence type="ECO:0000256" key="4">
    <source>
        <dbReference type="ARBA" id="ARBA00022692"/>
    </source>
</evidence>
<dbReference type="PANTHER" id="PTHR48022">
    <property type="entry name" value="PLASTIDIC GLUCOSE TRANSPORTER 4"/>
    <property type="match status" value="1"/>
</dbReference>
<dbReference type="InterPro" id="IPR005828">
    <property type="entry name" value="MFS_sugar_transport-like"/>
</dbReference>
<evidence type="ECO:0000256" key="7">
    <source>
        <dbReference type="RuleBase" id="RU003346"/>
    </source>
</evidence>
<dbReference type="GO" id="GO:0005351">
    <property type="term" value="F:carbohydrate:proton symporter activity"/>
    <property type="evidence" value="ECO:0007669"/>
    <property type="project" value="TreeGrafter"/>
</dbReference>
<evidence type="ECO:0000256" key="2">
    <source>
        <dbReference type="ARBA" id="ARBA00010992"/>
    </source>
</evidence>
<evidence type="ECO:0000256" key="8">
    <source>
        <dbReference type="SAM" id="Phobius"/>
    </source>
</evidence>
<dbReference type="PROSITE" id="PS50850">
    <property type="entry name" value="MFS"/>
    <property type="match status" value="1"/>
</dbReference>
<evidence type="ECO:0000256" key="3">
    <source>
        <dbReference type="ARBA" id="ARBA00022448"/>
    </source>
</evidence>
<proteinExistence type="inferred from homology"/>
<keyword evidence="11" id="KW-1185">Reference proteome</keyword>
<dbReference type="NCBIfam" id="TIGR00879">
    <property type="entry name" value="SP"/>
    <property type="match status" value="1"/>
</dbReference>
<feature type="transmembrane region" description="Helical" evidence="8">
    <location>
        <begin position="330"/>
        <end position="347"/>
    </location>
</feature>
<accession>A0A6A6W3E4</accession>
<feature type="transmembrane region" description="Helical" evidence="8">
    <location>
        <begin position="77"/>
        <end position="96"/>
    </location>
</feature>
<dbReference type="InterPro" id="IPR050360">
    <property type="entry name" value="MFS_Sugar_Transporters"/>
</dbReference>
<evidence type="ECO:0000256" key="1">
    <source>
        <dbReference type="ARBA" id="ARBA00004141"/>
    </source>
</evidence>
<dbReference type="PROSITE" id="PS00216">
    <property type="entry name" value="SUGAR_TRANSPORT_1"/>
    <property type="match status" value="2"/>
</dbReference>
<feature type="transmembrane region" description="Helical" evidence="8">
    <location>
        <begin position="108"/>
        <end position="125"/>
    </location>
</feature>
<dbReference type="Pfam" id="PF00083">
    <property type="entry name" value="Sugar_tr"/>
    <property type="match status" value="1"/>
</dbReference>
<reference evidence="10" key="1">
    <citation type="journal article" date="2020" name="Stud. Mycol.">
        <title>101 Dothideomycetes genomes: a test case for predicting lifestyles and emergence of pathogens.</title>
        <authorList>
            <person name="Haridas S."/>
            <person name="Albert R."/>
            <person name="Binder M."/>
            <person name="Bloem J."/>
            <person name="Labutti K."/>
            <person name="Salamov A."/>
            <person name="Andreopoulos B."/>
            <person name="Baker S."/>
            <person name="Barry K."/>
            <person name="Bills G."/>
            <person name="Bluhm B."/>
            <person name="Cannon C."/>
            <person name="Castanera R."/>
            <person name="Culley D."/>
            <person name="Daum C."/>
            <person name="Ezra D."/>
            <person name="Gonzalez J."/>
            <person name="Henrissat B."/>
            <person name="Kuo A."/>
            <person name="Liang C."/>
            <person name="Lipzen A."/>
            <person name="Lutzoni F."/>
            <person name="Magnuson J."/>
            <person name="Mondo S."/>
            <person name="Nolan M."/>
            <person name="Ohm R."/>
            <person name="Pangilinan J."/>
            <person name="Park H.-J."/>
            <person name="Ramirez L."/>
            <person name="Alfaro M."/>
            <person name="Sun H."/>
            <person name="Tritt A."/>
            <person name="Yoshinaga Y."/>
            <person name="Zwiers L.-H."/>
            <person name="Turgeon B."/>
            <person name="Goodwin S."/>
            <person name="Spatafora J."/>
            <person name="Crous P."/>
            <person name="Grigoriev I."/>
        </authorList>
    </citation>
    <scope>NUCLEOTIDE SEQUENCE</scope>
    <source>
        <strain evidence="10">CBS 121739</strain>
    </source>
</reference>
<dbReference type="AlphaFoldDB" id="A0A6A6W3E4"/>
<evidence type="ECO:0000256" key="5">
    <source>
        <dbReference type="ARBA" id="ARBA00022989"/>
    </source>
</evidence>
<comment type="similarity">
    <text evidence="2 7">Belongs to the major facilitator superfamily. Sugar transporter (TC 2.A.1.1) family.</text>
</comment>
<feature type="transmembrane region" description="Helical" evidence="8">
    <location>
        <begin position="454"/>
        <end position="473"/>
    </location>
</feature>
<comment type="subcellular location">
    <subcellularLocation>
        <location evidence="1">Membrane</location>
        <topology evidence="1">Multi-pass membrane protein</topology>
    </subcellularLocation>
</comment>
<feature type="transmembrane region" description="Helical" evidence="8">
    <location>
        <begin position="288"/>
        <end position="310"/>
    </location>
</feature>
<dbReference type="FunFam" id="1.20.1250.20:FF:000134">
    <property type="entry name" value="MFS sugar transporter protein"/>
    <property type="match status" value="1"/>
</dbReference>
<feature type="transmembrane region" description="Helical" evidence="8">
    <location>
        <begin position="424"/>
        <end position="442"/>
    </location>
</feature>
<feature type="transmembrane region" description="Helical" evidence="8">
    <location>
        <begin position="37"/>
        <end position="65"/>
    </location>
</feature>
<protein>
    <submittedName>
        <fullName evidence="10">AflYb/ hxtA/ putative hexose transporter</fullName>
    </submittedName>
</protein>
<dbReference type="GO" id="GO:0016020">
    <property type="term" value="C:membrane"/>
    <property type="evidence" value="ECO:0007669"/>
    <property type="project" value="UniProtKB-SubCell"/>
</dbReference>
<evidence type="ECO:0000313" key="11">
    <source>
        <dbReference type="Proteomes" id="UP000799437"/>
    </source>
</evidence>
<keyword evidence="6 8" id="KW-0472">Membrane</keyword>
<feature type="domain" description="Major facilitator superfamily (MFS) profile" evidence="9">
    <location>
        <begin position="38"/>
        <end position="477"/>
    </location>
</feature>
<feature type="transmembrane region" description="Helical" evidence="8">
    <location>
        <begin position="197"/>
        <end position="218"/>
    </location>
</feature>
<dbReference type="SUPFAM" id="SSF103473">
    <property type="entry name" value="MFS general substrate transporter"/>
    <property type="match status" value="1"/>
</dbReference>
<feature type="transmembrane region" description="Helical" evidence="8">
    <location>
        <begin position="383"/>
        <end position="403"/>
    </location>
</feature>
<name>A0A6A6W3E4_9PEZI</name>
<dbReference type="Gene3D" id="1.20.1250.20">
    <property type="entry name" value="MFS general substrate transporter like domains"/>
    <property type="match status" value="1"/>
</dbReference>
<sequence length="518" mass="56666">MPAGSASTSKGNDVYKTLANNTNACWWKDPGLRRLNIGIILTFASATANGFDGSLMNGLLAIPAFKIDIVNQVSTNVLGLIIAAISLGGLPALIPAGYVSDHFGRKKCIGLGTFIMVVCALTQALTNGPWAFLGMKVALGVGIAFVLIGAPPLATEIAHPRMRGQVSATFQTTFYWGAIVSATATLIGLYVRGSWAWRMPVILQVFFPVLQIIGLWIVPESPRWLVANNRLDDALAMLSRYHANGDTSDALVQYEFKEIQEVVRAELATKTSSSWADFLSTSGNRRRLAICIMVGFMIQWAGNGIVSYYLAPILASVGVTNPMQQASINLGLQIWNAGFALAGAFASERYGRRPLWLTSAIGMLVCFILITLLAALYDEHHNTHAGTAVIPFLFFFFAFYDIGFTPMSLSYPVEILPYKLRSRGLSITLTTVFATGFFNQYVNPVALESLRWRFYFVYVACLVLFICVIYFLFPETKGRTLEEIAVVFDGPGVGSQVQRRVSVSGTQEEEMDRLPHAA</sequence>
<dbReference type="OrthoDB" id="6133115at2759"/>
<feature type="transmembrane region" description="Helical" evidence="8">
    <location>
        <begin position="174"/>
        <end position="191"/>
    </location>
</feature>
<evidence type="ECO:0000256" key="6">
    <source>
        <dbReference type="ARBA" id="ARBA00023136"/>
    </source>
</evidence>
<organism evidence="10 11">
    <name type="scientific">Pseudovirgaria hyperparasitica</name>
    <dbReference type="NCBI Taxonomy" id="470096"/>
    <lineage>
        <taxon>Eukaryota</taxon>
        <taxon>Fungi</taxon>
        <taxon>Dikarya</taxon>
        <taxon>Ascomycota</taxon>
        <taxon>Pezizomycotina</taxon>
        <taxon>Dothideomycetes</taxon>
        <taxon>Dothideomycetes incertae sedis</taxon>
        <taxon>Acrospermales</taxon>
        <taxon>Acrospermaceae</taxon>
        <taxon>Pseudovirgaria</taxon>
    </lineage>
</organism>
<feature type="transmembrane region" description="Helical" evidence="8">
    <location>
        <begin position="131"/>
        <end position="153"/>
    </location>
</feature>
<keyword evidence="5 8" id="KW-1133">Transmembrane helix</keyword>
<dbReference type="RefSeq" id="XP_033598901.1">
    <property type="nucleotide sequence ID" value="XM_033746135.1"/>
</dbReference>
<evidence type="ECO:0000313" key="10">
    <source>
        <dbReference type="EMBL" id="KAF2756450.1"/>
    </source>
</evidence>
<keyword evidence="4 8" id="KW-0812">Transmembrane</keyword>
<dbReference type="EMBL" id="ML996575">
    <property type="protein sequence ID" value="KAF2756450.1"/>
    <property type="molecule type" value="Genomic_DNA"/>
</dbReference>
<dbReference type="InterPro" id="IPR036259">
    <property type="entry name" value="MFS_trans_sf"/>
</dbReference>
<dbReference type="GeneID" id="54487189"/>
<dbReference type="Proteomes" id="UP000799437">
    <property type="component" value="Unassembled WGS sequence"/>
</dbReference>
<feature type="transmembrane region" description="Helical" evidence="8">
    <location>
        <begin position="354"/>
        <end position="377"/>
    </location>
</feature>
<dbReference type="InterPro" id="IPR005829">
    <property type="entry name" value="Sugar_transporter_CS"/>
</dbReference>
<dbReference type="PANTHER" id="PTHR48022:SF64">
    <property type="entry name" value="MAJOR FACILITATOR SUPERFAMILY (MFS) PROFILE DOMAIN-CONTAINING PROTEIN"/>
    <property type="match status" value="1"/>
</dbReference>
<keyword evidence="3 7" id="KW-0813">Transport</keyword>
<dbReference type="InterPro" id="IPR003663">
    <property type="entry name" value="Sugar/inositol_transpt"/>
</dbReference>
<evidence type="ECO:0000259" key="9">
    <source>
        <dbReference type="PROSITE" id="PS50850"/>
    </source>
</evidence>